<accession>A0A4V3DMC9</accession>
<comment type="catalytic activity">
    <reaction evidence="10">
        <text>an acyl-CoA + a 1,2-diacyl-sn-glycerol = a triacyl-sn-glycerol + CoA</text>
        <dbReference type="Rhea" id="RHEA:10868"/>
        <dbReference type="ChEBI" id="CHEBI:17815"/>
        <dbReference type="ChEBI" id="CHEBI:57287"/>
        <dbReference type="ChEBI" id="CHEBI:58342"/>
        <dbReference type="ChEBI" id="CHEBI:64615"/>
        <dbReference type="EC" id="2.3.1.20"/>
    </reaction>
</comment>
<name>A0A4V3DMC9_9GAMM</name>
<keyword evidence="7" id="KW-0319">Glycerol metabolism</keyword>
<feature type="region of interest" description="Disordered" evidence="11">
    <location>
        <begin position="523"/>
        <end position="550"/>
    </location>
</feature>
<evidence type="ECO:0000256" key="3">
    <source>
        <dbReference type="ARBA" id="ARBA00009587"/>
    </source>
</evidence>
<dbReference type="Pfam" id="PF03007">
    <property type="entry name" value="WS_DGAT_cat"/>
    <property type="match status" value="1"/>
</dbReference>
<dbReference type="GO" id="GO:0006071">
    <property type="term" value="P:glycerol metabolic process"/>
    <property type="evidence" value="ECO:0007669"/>
    <property type="project" value="UniProtKB-KW"/>
</dbReference>
<evidence type="ECO:0000256" key="10">
    <source>
        <dbReference type="ARBA" id="ARBA00048109"/>
    </source>
</evidence>
<evidence type="ECO:0000256" key="9">
    <source>
        <dbReference type="ARBA" id="ARBA00023315"/>
    </source>
</evidence>
<dbReference type="InterPro" id="IPR014292">
    <property type="entry name" value="Acyl_transf_WS/DGAT"/>
</dbReference>
<organism evidence="14 15">
    <name type="scientific">Tahibacter aquaticus</name>
    <dbReference type="NCBI Taxonomy" id="520092"/>
    <lineage>
        <taxon>Bacteria</taxon>
        <taxon>Pseudomonadati</taxon>
        <taxon>Pseudomonadota</taxon>
        <taxon>Gammaproteobacteria</taxon>
        <taxon>Lysobacterales</taxon>
        <taxon>Rhodanobacteraceae</taxon>
        <taxon>Tahibacter</taxon>
    </lineage>
</organism>
<evidence type="ECO:0000259" key="13">
    <source>
        <dbReference type="Pfam" id="PF06974"/>
    </source>
</evidence>
<evidence type="ECO:0000256" key="6">
    <source>
        <dbReference type="ARBA" id="ARBA00022679"/>
    </source>
</evidence>
<feature type="domain" description="O-acyltransferase WSD1 C-terminal" evidence="13">
    <location>
        <begin position="320"/>
        <end position="461"/>
    </location>
</feature>
<sequence length="562" mass="60544">MFEVLRGKRDAMSKVDTAWLRMESPTNLMMITGVLMFETRLDLAALKAIIAGRFLAFRRFRQKAVDNGSSAAWETDKDFDLDWHVRLTALPGAADKLELERLVSQLASSPLDHSKPLWQFHVVENYRGGSVLISRIHHCYADGLALVQVLLSLTDASPSVEQQAELAKVWLKKDQGSVMDRLLEPTRAGFAKALQAGEKVIGKGVEMWKDPATAAALAREGGEITRELAVALSLPDDPPTAFKGPLGVSKRVAWAEPLPLEDVKTLGKVLGCTVNDVLLACAAGALRGHLVDEGQAADGITIRATVPVNLRPLEHAKKLGNHFGLVFLDLPIGEANPLRRLERVAANMRELKRSRQAALTFGLLAAVGMAPVAVQRAALELFSRKATAVATNVPGPQMPLYLAGARVRELMFWVPQNGSIGMGISILSYNGSVHFGLIVDAKLVPDPESVVRRFAGEFEKLLLATLMEDWDGEVAAADVEATYRHYAAPAPATPAEVAPAVAKPRRKPAVNVQRAAAARAVTGERVAKKPVAKPAAKPTAKPAKGAAFGDQLKRFRSRAGGA</sequence>
<dbReference type="GO" id="GO:0019432">
    <property type="term" value="P:triglyceride biosynthetic process"/>
    <property type="evidence" value="ECO:0007669"/>
    <property type="project" value="UniProtKB-UniPathway"/>
</dbReference>
<evidence type="ECO:0000313" key="14">
    <source>
        <dbReference type="EMBL" id="TDR43970.1"/>
    </source>
</evidence>
<evidence type="ECO:0000256" key="8">
    <source>
        <dbReference type="ARBA" id="ARBA00023098"/>
    </source>
</evidence>
<dbReference type="AlphaFoldDB" id="A0A4V3DMC9"/>
<dbReference type="PANTHER" id="PTHR31650:SF1">
    <property type="entry name" value="WAX ESTER SYNTHASE_DIACYLGLYCEROL ACYLTRANSFERASE 4-RELATED"/>
    <property type="match status" value="1"/>
</dbReference>
<protein>
    <recommendedName>
        <fullName evidence="4">diacylglycerol O-acyltransferase</fullName>
        <ecNumber evidence="4">2.3.1.20</ecNumber>
    </recommendedName>
</protein>
<keyword evidence="8" id="KW-0443">Lipid metabolism</keyword>
<comment type="pathway">
    <text evidence="1">Glycerolipid metabolism; triacylglycerol biosynthesis.</text>
</comment>
<keyword evidence="9 14" id="KW-0012">Acyltransferase</keyword>
<keyword evidence="6 14" id="KW-0808">Transferase</keyword>
<dbReference type="PANTHER" id="PTHR31650">
    <property type="entry name" value="O-ACYLTRANSFERASE (WSD1-LIKE) FAMILY PROTEIN"/>
    <property type="match status" value="1"/>
</dbReference>
<evidence type="ECO:0000256" key="1">
    <source>
        <dbReference type="ARBA" id="ARBA00004771"/>
    </source>
</evidence>
<dbReference type="NCBIfam" id="TIGR02946">
    <property type="entry name" value="acyl_WS_DGAT"/>
    <property type="match status" value="1"/>
</dbReference>
<keyword evidence="15" id="KW-1185">Reference proteome</keyword>
<dbReference type="Pfam" id="PF06974">
    <property type="entry name" value="WS_DGAT_C"/>
    <property type="match status" value="1"/>
</dbReference>
<dbReference type="RefSeq" id="WP_133818715.1">
    <property type="nucleotide sequence ID" value="NZ_SNZH01000006.1"/>
</dbReference>
<evidence type="ECO:0000256" key="11">
    <source>
        <dbReference type="SAM" id="MobiDB-lite"/>
    </source>
</evidence>
<dbReference type="OrthoDB" id="9810950at2"/>
<dbReference type="GO" id="GO:0004144">
    <property type="term" value="F:diacylglycerol O-acyltransferase activity"/>
    <property type="evidence" value="ECO:0007669"/>
    <property type="project" value="UniProtKB-EC"/>
</dbReference>
<evidence type="ECO:0000256" key="4">
    <source>
        <dbReference type="ARBA" id="ARBA00013244"/>
    </source>
</evidence>
<evidence type="ECO:0000256" key="5">
    <source>
        <dbReference type="ARBA" id="ARBA00022516"/>
    </source>
</evidence>
<evidence type="ECO:0000259" key="12">
    <source>
        <dbReference type="Pfam" id="PF03007"/>
    </source>
</evidence>
<dbReference type="EC" id="2.3.1.20" evidence="4"/>
<dbReference type="InterPro" id="IPR045034">
    <property type="entry name" value="O-acyltransferase_WSD1-like"/>
</dbReference>
<feature type="compositionally biased region" description="Low complexity" evidence="11">
    <location>
        <begin position="532"/>
        <end position="547"/>
    </location>
</feature>
<proteinExistence type="inferred from homology"/>
<evidence type="ECO:0000256" key="7">
    <source>
        <dbReference type="ARBA" id="ARBA00022798"/>
    </source>
</evidence>
<dbReference type="Gene3D" id="3.30.559.10">
    <property type="entry name" value="Chloramphenicol acetyltransferase-like domain"/>
    <property type="match status" value="1"/>
</dbReference>
<keyword evidence="5" id="KW-0444">Lipid biosynthesis</keyword>
<evidence type="ECO:0000256" key="2">
    <source>
        <dbReference type="ARBA" id="ARBA00005189"/>
    </source>
</evidence>
<comment type="caution">
    <text evidence="14">The sequence shown here is derived from an EMBL/GenBank/DDBJ whole genome shotgun (WGS) entry which is preliminary data.</text>
</comment>
<feature type="domain" description="O-acyltransferase WSD1-like N-terminal" evidence="12">
    <location>
        <begin position="12"/>
        <end position="277"/>
    </location>
</feature>
<dbReference type="EMBL" id="SNZH01000006">
    <property type="protein sequence ID" value="TDR43970.1"/>
    <property type="molecule type" value="Genomic_DNA"/>
</dbReference>
<reference evidence="14 15" key="1">
    <citation type="submission" date="2019-03" db="EMBL/GenBank/DDBJ databases">
        <title>Genomic Encyclopedia of Type Strains, Phase IV (KMG-IV): sequencing the most valuable type-strain genomes for metagenomic binning, comparative biology and taxonomic classification.</title>
        <authorList>
            <person name="Goeker M."/>
        </authorList>
    </citation>
    <scope>NUCLEOTIDE SEQUENCE [LARGE SCALE GENOMIC DNA]</scope>
    <source>
        <strain evidence="14 15">DSM 21667</strain>
    </source>
</reference>
<dbReference type="Proteomes" id="UP000295293">
    <property type="component" value="Unassembled WGS sequence"/>
</dbReference>
<comment type="pathway">
    <text evidence="2">Lipid metabolism.</text>
</comment>
<dbReference type="SUPFAM" id="SSF52777">
    <property type="entry name" value="CoA-dependent acyltransferases"/>
    <property type="match status" value="2"/>
</dbReference>
<gene>
    <name evidence="14" type="ORF">DFR29_106112</name>
</gene>
<evidence type="ECO:0000313" key="15">
    <source>
        <dbReference type="Proteomes" id="UP000295293"/>
    </source>
</evidence>
<dbReference type="InterPro" id="IPR009721">
    <property type="entry name" value="O-acyltransferase_WSD1_C"/>
</dbReference>
<dbReference type="UniPathway" id="UPA00282"/>
<dbReference type="InterPro" id="IPR023213">
    <property type="entry name" value="CAT-like_dom_sf"/>
</dbReference>
<comment type="similarity">
    <text evidence="3">Belongs to the long-chain O-acyltransferase family.</text>
</comment>
<dbReference type="GO" id="GO:0005886">
    <property type="term" value="C:plasma membrane"/>
    <property type="evidence" value="ECO:0007669"/>
    <property type="project" value="TreeGrafter"/>
</dbReference>
<dbReference type="InterPro" id="IPR004255">
    <property type="entry name" value="O-acyltransferase_WSD1_N"/>
</dbReference>